<organism evidence="7 8">
    <name type="scientific">Helicocarpus griseus UAMH5409</name>
    <dbReference type="NCBI Taxonomy" id="1447875"/>
    <lineage>
        <taxon>Eukaryota</taxon>
        <taxon>Fungi</taxon>
        <taxon>Dikarya</taxon>
        <taxon>Ascomycota</taxon>
        <taxon>Pezizomycotina</taxon>
        <taxon>Eurotiomycetes</taxon>
        <taxon>Eurotiomycetidae</taxon>
        <taxon>Onygenales</taxon>
        <taxon>Ajellomycetaceae</taxon>
        <taxon>Helicocarpus</taxon>
    </lineage>
</organism>
<dbReference type="EMBL" id="PDNB01000092">
    <property type="protein sequence ID" value="PGH09614.1"/>
    <property type="molecule type" value="Genomic_DNA"/>
</dbReference>
<comment type="subcellular location">
    <subcellularLocation>
        <location evidence="2">Cytoplasm</location>
    </subcellularLocation>
    <subcellularLocation>
        <location evidence="1">Nucleus</location>
    </subcellularLocation>
</comment>
<evidence type="ECO:0000256" key="2">
    <source>
        <dbReference type="ARBA" id="ARBA00004496"/>
    </source>
</evidence>
<dbReference type="Gene3D" id="1.25.40.990">
    <property type="match status" value="1"/>
</dbReference>
<keyword evidence="3" id="KW-0963">Cytoplasm</keyword>
<protein>
    <recommendedName>
        <fullName evidence="6">CSN8/PSMD8/EIF3K domain-containing protein</fullName>
    </recommendedName>
</protein>
<dbReference type="GO" id="GO:0000338">
    <property type="term" value="P:protein deneddylation"/>
    <property type="evidence" value="ECO:0007669"/>
    <property type="project" value="InterPro"/>
</dbReference>
<dbReference type="STRING" id="1447875.A0A2B7XD85"/>
<feature type="domain" description="CSN8/PSMD8/EIF3K" evidence="6">
    <location>
        <begin position="48"/>
        <end position="200"/>
    </location>
</feature>
<sequence>MVSMADIAQVLATTPSPAILLQNLMELEGDVSLTFGNTHMASDTEFLSIYYSSYFLVLLLEDEINEARALTRRLPTSLVAADSTIQSTISLLRAVWNKNHEKIYHILRQTPWPESIKSLVQQYQLHLQNKTFKDISLAYGSIRPSTAAVYLGLDSFVGEDAMSDSADNTSPELVAMFTSKGWEWNAESKLFIPKVTTQAPKATDSGSAVIGRLAAQLRGHGA</sequence>
<dbReference type="GO" id="GO:0008180">
    <property type="term" value="C:COP9 signalosome"/>
    <property type="evidence" value="ECO:0007669"/>
    <property type="project" value="UniProtKB-KW"/>
</dbReference>
<keyword evidence="8" id="KW-1185">Reference proteome</keyword>
<dbReference type="AlphaFoldDB" id="A0A2B7XD85"/>
<dbReference type="InterPro" id="IPR033205">
    <property type="entry name" value="COP9_CSN8"/>
</dbReference>
<dbReference type="GO" id="GO:0010387">
    <property type="term" value="P:COP9 signalosome assembly"/>
    <property type="evidence" value="ECO:0007669"/>
    <property type="project" value="InterPro"/>
</dbReference>
<name>A0A2B7XD85_9EURO</name>
<dbReference type="Proteomes" id="UP000223968">
    <property type="component" value="Unassembled WGS sequence"/>
</dbReference>
<evidence type="ECO:0000256" key="1">
    <source>
        <dbReference type="ARBA" id="ARBA00004123"/>
    </source>
</evidence>
<evidence type="ECO:0000313" key="7">
    <source>
        <dbReference type="EMBL" id="PGH09614.1"/>
    </source>
</evidence>
<evidence type="ECO:0000256" key="4">
    <source>
        <dbReference type="ARBA" id="ARBA00022790"/>
    </source>
</evidence>
<accession>A0A2B7XD85</accession>
<dbReference type="Pfam" id="PF10075">
    <property type="entry name" value="CSN8_PSD8_EIF3K"/>
    <property type="match status" value="1"/>
</dbReference>
<dbReference type="OrthoDB" id="5351233at2759"/>
<reference evidence="7 8" key="1">
    <citation type="submission" date="2017-10" db="EMBL/GenBank/DDBJ databases">
        <title>Comparative genomics in systemic dimorphic fungi from Ajellomycetaceae.</title>
        <authorList>
            <person name="Munoz J.F."/>
            <person name="Mcewen J.G."/>
            <person name="Clay O.K."/>
            <person name="Cuomo C.A."/>
        </authorList>
    </citation>
    <scope>NUCLEOTIDE SEQUENCE [LARGE SCALE GENOMIC DNA]</scope>
    <source>
        <strain evidence="7 8">UAMH5409</strain>
    </source>
</reference>
<gene>
    <name evidence="7" type="ORF">AJ79_05670</name>
</gene>
<dbReference type="PANTHER" id="PTHR13339:SF0">
    <property type="entry name" value="COP9 SIGNALOSOME COMPLEX SUBUNIT 8"/>
    <property type="match status" value="1"/>
</dbReference>
<evidence type="ECO:0000259" key="6">
    <source>
        <dbReference type="Pfam" id="PF10075"/>
    </source>
</evidence>
<comment type="caution">
    <text evidence="7">The sequence shown here is derived from an EMBL/GenBank/DDBJ whole genome shotgun (WGS) entry which is preliminary data.</text>
</comment>
<dbReference type="GO" id="GO:0005737">
    <property type="term" value="C:cytoplasm"/>
    <property type="evidence" value="ECO:0007669"/>
    <property type="project" value="UniProtKB-SubCell"/>
</dbReference>
<dbReference type="PANTHER" id="PTHR13339">
    <property type="entry name" value="COP9 SIGNALOSOME COMPLEX SUBUNIT 8"/>
    <property type="match status" value="1"/>
</dbReference>
<dbReference type="InterPro" id="IPR033464">
    <property type="entry name" value="CSN8_PSD8_EIF3K"/>
</dbReference>
<evidence type="ECO:0000313" key="8">
    <source>
        <dbReference type="Proteomes" id="UP000223968"/>
    </source>
</evidence>
<evidence type="ECO:0000256" key="5">
    <source>
        <dbReference type="ARBA" id="ARBA00023242"/>
    </source>
</evidence>
<evidence type="ECO:0000256" key="3">
    <source>
        <dbReference type="ARBA" id="ARBA00022490"/>
    </source>
</evidence>
<keyword evidence="5" id="KW-0539">Nucleus</keyword>
<proteinExistence type="predicted"/>
<keyword evidence="4" id="KW-0736">Signalosome</keyword>